<keyword evidence="3" id="KW-0732">Signal</keyword>
<evidence type="ECO:0000256" key="2">
    <source>
        <dbReference type="ARBA" id="ARBA00012646"/>
    </source>
</evidence>
<dbReference type="CDD" id="cd07378">
    <property type="entry name" value="MPP_ACP5"/>
    <property type="match status" value="1"/>
</dbReference>
<dbReference type="STRING" id="188872.SAMN03080602_02875"/>
<feature type="domain" description="Calcineurin-like phosphoesterase" evidence="7">
    <location>
        <begin position="51"/>
        <end position="260"/>
    </location>
</feature>
<dbReference type="PROSITE" id="PS51257">
    <property type="entry name" value="PROKAR_LIPOPROTEIN"/>
    <property type="match status" value="1"/>
</dbReference>
<proteinExistence type="predicted"/>
<feature type="binding site" evidence="6">
    <location>
        <position position="90"/>
    </location>
    <ligand>
        <name>Fe cation</name>
        <dbReference type="ChEBI" id="CHEBI:24875"/>
        <label>1</label>
    </ligand>
</feature>
<evidence type="ECO:0000256" key="6">
    <source>
        <dbReference type="PIRSR" id="PIRSR000898-1"/>
    </source>
</evidence>
<reference evidence="9" key="1">
    <citation type="submission" date="2017-04" db="EMBL/GenBank/DDBJ databases">
        <authorList>
            <person name="Varghese N."/>
            <person name="Submissions S."/>
        </authorList>
    </citation>
    <scope>NUCLEOTIDE SEQUENCE [LARGE SCALE GENOMIC DNA]</scope>
    <source>
        <strain evidence="9">DSM 19835</strain>
    </source>
</reference>
<gene>
    <name evidence="8" type="ORF">SAMN03080602_02875</name>
</gene>
<evidence type="ECO:0000256" key="4">
    <source>
        <dbReference type="ARBA" id="ARBA00022801"/>
    </source>
</evidence>
<feature type="binding site" evidence="6">
    <location>
        <position position="128"/>
    </location>
    <ligand>
        <name>Fe cation</name>
        <dbReference type="ChEBI" id="CHEBI:24875"/>
        <label>2</label>
    </ligand>
</feature>
<evidence type="ECO:0000313" key="8">
    <source>
        <dbReference type="EMBL" id="SMG40661.1"/>
    </source>
</evidence>
<protein>
    <recommendedName>
        <fullName evidence="2 5">acid phosphatase</fullName>
        <ecNumber evidence="2 5">3.1.3.2</ecNumber>
    </recommendedName>
</protein>
<feature type="binding site" evidence="6">
    <location>
        <position position="93"/>
    </location>
    <ligand>
        <name>Fe cation</name>
        <dbReference type="ChEBI" id="CHEBI:24875"/>
        <label>1</label>
    </ligand>
</feature>
<dbReference type="GO" id="GO:0046872">
    <property type="term" value="F:metal ion binding"/>
    <property type="evidence" value="ECO:0007669"/>
    <property type="project" value="UniProtKB-KW"/>
</dbReference>
<keyword evidence="4 5" id="KW-0378">Hydrolase</keyword>
<keyword evidence="9" id="KW-1185">Reference proteome</keyword>
<feature type="binding site" evidence="6">
    <location>
        <position position="90"/>
    </location>
    <ligand>
        <name>Fe cation</name>
        <dbReference type="ChEBI" id="CHEBI:24875"/>
        <label>2</label>
    </ligand>
</feature>
<dbReference type="EMBL" id="FXAO01000006">
    <property type="protein sequence ID" value="SMG40661.1"/>
    <property type="molecule type" value="Genomic_DNA"/>
</dbReference>
<dbReference type="PANTHER" id="PTHR10161">
    <property type="entry name" value="TARTRATE-RESISTANT ACID PHOSPHATASE TYPE 5"/>
    <property type="match status" value="1"/>
</dbReference>
<dbReference type="PIRSF" id="PIRSF000898">
    <property type="entry name" value="Acid_Ptase_5"/>
    <property type="match status" value="1"/>
</dbReference>
<dbReference type="AlphaFoldDB" id="A0A1X7KI01"/>
<evidence type="ECO:0000313" key="9">
    <source>
        <dbReference type="Proteomes" id="UP000193420"/>
    </source>
</evidence>
<evidence type="ECO:0000256" key="1">
    <source>
        <dbReference type="ARBA" id="ARBA00000032"/>
    </source>
</evidence>
<dbReference type="Proteomes" id="UP000193420">
    <property type="component" value="Unassembled WGS sequence"/>
</dbReference>
<dbReference type="SUPFAM" id="SSF56300">
    <property type="entry name" value="Metallo-dependent phosphatases"/>
    <property type="match status" value="1"/>
</dbReference>
<dbReference type="GO" id="GO:0003993">
    <property type="term" value="F:acid phosphatase activity"/>
    <property type="evidence" value="ECO:0007669"/>
    <property type="project" value="UniProtKB-UniRule"/>
</dbReference>
<dbReference type="Pfam" id="PF00149">
    <property type="entry name" value="Metallophos"/>
    <property type="match status" value="1"/>
</dbReference>
<dbReference type="PANTHER" id="PTHR10161:SF14">
    <property type="entry name" value="TARTRATE-RESISTANT ACID PHOSPHATASE TYPE 5"/>
    <property type="match status" value="1"/>
</dbReference>
<evidence type="ECO:0000259" key="7">
    <source>
        <dbReference type="Pfam" id="PF00149"/>
    </source>
</evidence>
<feature type="binding site" evidence="6">
    <location>
        <position position="257"/>
    </location>
    <ligand>
        <name>Fe cation</name>
        <dbReference type="ChEBI" id="CHEBI:24875"/>
        <label>2</label>
    </ligand>
</feature>
<comment type="catalytic activity">
    <reaction evidence="1 5">
        <text>a phosphate monoester + H2O = an alcohol + phosphate</text>
        <dbReference type="Rhea" id="RHEA:15017"/>
        <dbReference type="ChEBI" id="CHEBI:15377"/>
        <dbReference type="ChEBI" id="CHEBI:30879"/>
        <dbReference type="ChEBI" id="CHEBI:43474"/>
        <dbReference type="ChEBI" id="CHEBI:67140"/>
        <dbReference type="EC" id="3.1.3.2"/>
    </reaction>
</comment>
<dbReference type="InterPro" id="IPR024927">
    <property type="entry name" value="Acid_PPase"/>
</dbReference>
<sequence length="330" mass="37520">MKSIWNKVGAIFLLFLVGYGCVATKLDGKEEPLGDSYKVTDNLLVLKDALHFLVIGDWGRKGDYNQQLVADRMEEAAKTLDAEFVIALGDNFYPNGVASIDDPNWGASFENIYTGYHLEIPWYVVLGNHDYRGNPQAQIDYTNKSQRWHMPSRYYEYGFKDEDTGLNVQFLFLDTCPLERKYYTEETYVNVKSQDSTQQIKWIDSIMTVKPIADWTIFSGHHPLYSGGKRMEDTEQIRNSLQPILQRSNADVYFAGHEHDLQHIKPKGKTHHFISGAGSEVRATGMIDGISRFAASVQGFMAVSITKGNMLVQVINYKGNVIYTTEIKKE</sequence>
<dbReference type="RefSeq" id="WP_085499639.1">
    <property type="nucleotide sequence ID" value="NZ_FXAO01000006.1"/>
</dbReference>
<keyword evidence="6" id="KW-0479">Metal-binding</keyword>
<dbReference type="Gene3D" id="3.60.21.10">
    <property type="match status" value="1"/>
</dbReference>
<feature type="binding site" evidence="6">
    <location>
        <position position="259"/>
    </location>
    <ligand>
        <name>Fe cation</name>
        <dbReference type="ChEBI" id="CHEBI:24875"/>
        <label>1</label>
    </ligand>
</feature>
<feature type="binding site" evidence="6">
    <location>
        <position position="57"/>
    </location>
    <ligand>
        <name>Fe cation</name>
        <dbReference type="ChEBI" id="CHEBI:24875"/>
        <label>1</label>
    </ligand>
</feature>
<feature type="binding site" evidence="6">
    <location>
        <position position="221"/>
    </location>
    <ligand>
        <name>Fe cation</name>
        <dbReference type="ChEBI" id="CHEBI:24875"/>
        <label>2</label>
    </ligand>
</feature>
<dbReference type="InterPro" id="IPR029052">
    <property type="entry name" value="Metallo-depent_PP-like"/>
</dbReference>
<dbReference type="EC" id="3.1.3.2" evidence="2 5"/>
<organism evidence="8 9">
    <name type="scientific">Arenibacter troitsensis</name>
    <dbReference type="NCBI Taxonomy" id="188872"/>
    <lineage>
        <taxon>Bacteria</taxon>
        <taxon>Pseudomonadati</taxon>
        <taxon>Bacteroidota</taxon>
        <taxon>Flavobacteriia</taxon>
        <taxon>Flavobacteriales</taxon>
        <taxon>Flavobacteriaceae</taxon>
        <taxon>Arenibacter</taxon>
    </lineage>
</organism>
<dbReference type="InterPro" id="IPR004843">
    <property type="entry name" value="Calcineurin-like_PHP"/>
</dbReference>
<keyword evidence="5 6" id="KW-0408">Iron</keyword>
<dbReference type="OrthoDB" id="9809781at2"/>
<evidence type="ECO:0000256" key="3">
    <source>
        <dbReference type="ARBA" id="ARBA00022729"/>
    </source>
</evidence>
<dbReference type="InterPro" id="IPR051558">
    <property type="entry name" value="Metallophosphoesterase_PAP"/>
</dbReference>
<accession>A0A1X7KI01</accession>
<comment type="cofactor">
    <cofactor evidence="6">
        <name>Fe cation</name>
        <dbReference type="ChEBI" id="CHEBI:24875"/>
    </cofactor>
    <text evidence="6">Binds 2 iron ions per subunit.</text>
</comment>
<evidence type="ECO:0000256" key="5">
    <source>
        <dbReference type="PIRNR" id="PIRNR000898"/>
    </source>
</evidence>
<name>A0A1X7KI01_9FLAO</name>